<dbReference type="GO" id="GO:0006508">
    <property type="term" value="P:proteolysis"/>
    <property type="evidence" value="ECO:0007669"/>
    <property type="project" value="UniProtKB-KW"/>
</dbReference>
<dbReference type="SUPFAM" id="SSF55486">
    <property type="entry name" value="Metalloproteases ('zincins'), catalytic domain"/>
    <property type="match status" value="1"/>
</dbReference>
<evidence type="ECO:0000256" key="2">
    <source>
        <dbReference type="ARBA" id="ARBA00022801"/>
    </source>
</evidence>
<keyword evidence="1" id="KW-0645">Protease</keyword>
<proteinExistence type="predicted"/>
<dbReference type="InterPro" id="IPR001570">
    <property type="entry name" value="Peptidase_M4_C_domain"/>
</dbReference>
<dbReference type="Gene3D" id="2.60.120.380">
    <property type="match status" value="1"/>
</dbReference>
<keyword evidence="3" id="KW-0862">Zinc</keyword>
<name>A0A3A8QTF9_9BACT</name>
<evidence type="ECO:0008006" key="9">
    <source>
        <dbReference type="Google" id="ProtNLM"/>
    </source>
</evidence>
<evidence type="ECO:0000313" key="7">
    <source>
        <dbReference type="EMBL" id="RKH72003.1"/>
    </source>
</evidence>
<keyword evidence="4" id="KW-0482">Metalloprotease</keyword>
<evidence type="ECO:0000259" key="5">
    <source>
        <dbReference type="Pfam" id="PF02868"/>
    </source>
</evidence>
<accession>A0A3A8QTF9</accession>
<organism evidence="7 8">
    <name type="scientific">Corallococcus interemptor</name>
    <dbReference type="NCBI Taxonomy" id="2316720"/>
    <lineage>
        <taxon>Bacteria</taxon>
        <taxon>Pseudomonadati</taxon>
        <taxon>Myxococcota</taxon>
        <taxon>Myxococcia</taxon>
        <taxon>Myxococcales</taxon>
        <taxon>Cystobacterineae</taxon>
        <taxon>Myxococcaceae</taxon>
        <taxon>Corallococcus</taxon>
    </lineage>
</organism>
<evidence type="ECO:0000256" key="4">
    <source>
        <dbReference type="ARBA" id="ARBA00023049"/>
    </source>
</evidence>
<dbReference type="Proteomes" id="UP000282656">
    <property type="component" value="Unassembled WGS sequence"/>
</dbReference>
<dbReference type="Pfam" id="PF02868">
    <property type="entry name" value="Peptidase_M4_C"/>
    <property type="match status" value="1"/>
</dbReference>
<dbReference type="InterPro" id="IPR007280">
    <property type="entry name" value="Peptidase_C_arc/bac"/>
</dbReference>
<reference evidence="8" key="1">
    <citation type="submission" date="2018-09" db="EMBL/GenBank/DDBJ databases">
        <authorList>
            <person name="Livingstone P.G."/>
            <person name="Whitworth D.E."/>
        </authorList>
    </citation>
    <scope>NUCLEOTIDE SEQUENCE [LARGE SCALE GENOMIC DNA]</scope>
    <source>
        <strain evidence="8">AB047A</strain>
    </source>
</reference>
<dbReference type="Pfam" id="PF04151">
    <property type="entry name" value="PPC"/>
    <property type="match status" value="1"/>
</dbReference>
<dbReference type="AlphaFoldDB" id="A0A3A8QTF9"/>
<protein>
    <recommendedName>
        <fullName evidence="9">Peptidase C-terminal archaeal/bacterial domain-containing protein</fullName>
    </recommendedName>
</protein>
<evidence type="ECO:0000256" key="1">
    <source>
        <dbReference type="ARBA" id="ARBA00022670"/>
    </source>
</evidence>
<dbReference type="EMBL" id="RAWM01000011">
    <property type="protein sequence ID" value="RKH72003.1"/>
    <property type="molecule type" value="Genomic_DNA"/>
</dbReference>
<evidence type="ECO:0000313" key="8">
    <source>
        <dbReference type="Proteomes" id="UP000282656"/>
    </source>
</evidence>
<keyword evidence="2" id="KW-0378">Hydrolase</keyword>
<dbReference type="GO" id="GO:0004222">
    <property type="term" value="F:metalloendopeptidase activity"/>
    <property type="evidence" value="ECO:0007669"/>
    <property type="project" value="InterPro"/>
</dbReference>
<evidence type="ECO:0000259" key="6">
    <source>
        <dbReference type="Pfam" id="PF04151"/>
    </source>
</evidence>
<feature type="domain" description="Peptidase C-terminal archaeal/bacterial" evidence="6">
    <location>
        <begin position="108"/>
        <end position="165"/>
    </location>
</feature>
<sequence length="179" mass="18959">MCESWSTAWSTSADIWKIGEDVWTPATPGDALRYMNDPALDGSSLDDYGNFSSSTDPHQGSGISNLAFKLLATGGTPRPCPPYSGTVSSLSGTLNSNRYYCASAAAFASTLFTITGGTGDADLYVRFGAAPTKTTYDCRPYKTGNTEACTVPVQPTAGKYWIMINAAQAYSGVTLSYSF</sequence>
<gene>
    <name evidence="7" type="ORF">D7X96_06535</name>
</gene>
<comment type="caution">
    <text evidence="7">The sequence shown here is derived from an EMBL/GenBank/DDBJ whole genome shotgun (WGS) entry which is preliminary data.</text>
</comment>
<feature type="domain" description="Peptidase M4 C-terminal" evidence="5">
    <location>
        <begin position="8"/>
        <end position="102"/>
    </location>
</feature>
<evidence type="ECO:0000256" key="3">
    <source>
        <dbReference type="ARBA" id="ARBA00022833"/>
    </source>
</evidence>
<dbReference type="RefSeq" id="WP_121769262.1">
    <property type="nucleotide sequence ID" value="NZ_RAWM01000011.1"/>
</dbReference>
<keyword evidence="8" id="KW-1185">Reference proteome</keyword>